<dbReference type="Proteomes" id="UP000249185">
    <property type="component" value="Unassembled WGS sequence"/>
</dbReference>
<evidence type="ECO:0000313" key="9">
    <source>
        <dbReference type="EMBL" id="PZQ51415.1"/>
    </source>
</evidence>
<dbReference type="GO" id="GO:0005737">
    <property type="term" value="C:cytoplasm"/>
    <property type="evidence" value="ECO:0007669"/>
    <property type="project" value="TreeGrafter"/>
</dbReference>
<dbReference type="PANTHER" id="PTHR45953">
    <property type="entry name" value="IDURONATE 2-SULFATASE"/>
    <property type="match status" value="1"/>
</dbReference>
<evidence type="ECO:0000313" key="10">
    <source>
        <dbReference type="Proteomes" id="UP000249185"/>
    </source>
</evidence>
<dbReference type="InterPro" id="IPR013858">
    <property type="entry name" value="Peptidase_M10B_C"/>
</dbReference>
<dbReference type="InterPro" id="IPR000917">
    <property type="entry name" value="Sulfatase_N"/>
</dbReference>
<name>A0A2W5NKN1_RHOSU</name>
<dbReference type="Gene3D" id="3.40.720.10">
    <property type="entry name" value="Alkaline Phosphatase, subunit A"/>
    <property type="match status" value="1"/>
</dbReference>
<dbReference type="GO" id="GO:0005615">
    <property type="term" value="C:extracellular space"/>
    <property type="evidence" value="ECO:0007669"/>
    <property type="project" value="InterPro"/>
</dbReference>
<reference evidence="9 10" key="1">
    <citation type="submission" date="2017-08" db="EMBL/GenBank/DDBJ databases">
        <title>Infants hospitalized years apart are colonized by the same room-sourced microbial strains.</title>
        <authorList>
            <person name="Brooks B."/>
            <person name="Olm M.R."/>
            <person name="Firek B.A."/>
            <person name="Baker R."/>
            <person name="Thomas B.C."/>
            <person name="Morowitz M.J."/>
            <person name="Banfield J.F."/>
        </authorList>
    </citation>
    <scope>NUCLEOTIDE SEQUENCE [LARGE SCALE GENOMIC DNA]</scope>
    <source>
        <strain evidence="9">S2_005_002_R2_34</strain>
    </source>
</reference>
<evidence type="ECO:0000256" key="3">
    <source>
        <dbReference type="ARBA" id="ARBA00022525"/>
    </source>
</evidence>
<dbReference type="Pfam" id="PF00884">
    <property type="entry name" value="Sulfatase"/>
    <property type="match status" value="1"/>
</dbReference>
<evidence type="ECO:0000256" key="4">
    <source>
        <dbReference type="ARBA" id="ARBA00022723"/>
    </source>
</evidence>
<sequence length="722" mass="76060">MGMARNFIMISVDDMRMLSNWGHFAPLVATPNLDRLADMGTTFDRAVAQVPVCNPSRTSVLSGLQPSETGVLDNYVPWDERVSPADTLFGVLKAAGVYTASFGKIFHDETGITTAQQGVMFDEFVMGFPNSGSDAQVARDDVWHDDPFQVGRYRGADLRDDATVAQATGFLRARAGDLDDPFFLAVGITKPHLNWWVPARYYDLYDPAEIRDALRQSLRDGTIIPGNGEYFDVPPMTVPSPDHPAIAANLDLWADYIHGYLAAVSYADAKVGQILDTLAADPALARETSILLWSDHGYHLGDKDQWGKFTHWKEATQVPFVLVEPGEAGGQTAHQIVSLVDIFPTVLDSMGVAQPARLGLAGDSLLPIVENVDISWYAPSNGRGVALTTIDGSVSIRVQLPGGDDYRYTRYPDGTQELYNITRDPNEHVNRVDFETGAGLTPADTALRSTLSGLMNGQLAQNGYVLNADGGRADGTGADEMLVTAMSGPRDTLAGGGGDDTYVLYRAATITEAAGGGADLVVLRNEALESSFTLPANVEAVQIDAARFTGNDAANRIIGGVSGNRLDGAGGNDRILGLGANDTLNGGAGADTLLGSHGNDRLAGGGGGDVLEGGTGNDVFAFGLASDSSQAAPDRILDFGGPLRSAAGDRIDLSAIDANTGVGGNQAFVFGGAAAGRLRVITNGTDTEIIGNTDADAAAEIRIILRDGSVQASAYGAQDFVL</sequence>
<dbReference type="SUPFAM" id="SSF51120">
    <property type="entry name" value="beta-Roll"/>
    <property type="match status" value="1"/>
</dbReference>
<dbReference type="EMBL" id="QFPW01000002">
    <property type="protein sequence ID" value="PZQ51415.1"/>
    <property type="molecule type" value="Genomic_DNA"/>
</dbReference>
<organism evidence="9 10">
    <name type="scientific">Rhodovulum sulfidophilum</name>
    <name type="common">Rhodobacter sulfidophilus</name>
    <dbReference type="NCBI Taxonomy" id="35806"/>
    <lineage>
        <taxon>Bacteria</taxon>
        <taxon>Pseudomonadati</taxon>
        <taxon>Pseudomonadota</taxon>
        <taxon>Alphaproteobacteria</taxon>
        <taxon>Rhodobacterales</taxon>
        <taxon>Paracoccaceae</taxon>
        <taxon>Rhodovulum</taxon>
    </lineage>
</organism>
<evidence type="ECO:0000256" key="2">
    <source>
        <dbReference type="ARBA" id="ARBA00004613"/>
    </source>
</evidence>
<feature type="domain" description="Sulfatase N-terminal" evidence="7">
    <location>
        <begin position="5"/>
        <end position="352"/>
    </location>
</feature>
<evidence type="ECO:0000259" key="8">
    <source>
        <dbReference type="Pfam" id="PF08548"/>
    </source>
</evidence>
<comment type="subcellular location">
    <subcellularLocation>
        <location evidence="2">Secreted</location>
    </subcellularLocation>
</comment>
<proteinExistence type="predicted"/>
<feature type="domain" description="Peptidase M10 serralysin C-terminal" evidence="8">
    <location>
        <begin position="586"/>
        <end position="668"/>
    </location>
</feature>
<dbReference type="PROSITE" id="PS00330">
    <property type="entry name" value="HEMOLYSIN_CALCIUM"/>
    <property type="match status" value="2"/>
</dbReference>
<dbReference type="Gene3D" id="2.150.10.10">
    <property type="entry name" value="Serralysin-like metalloprotease, C-terminal"/>
    <property type="match status" value="2"/>
</dbReference>
<dbReference type="InterPro" id="IPR018511">
    <property type="entry name" value="Hemolysin-typ_Ca-bd_CS"/>
</dbReference>
<dbReference type="GO" id="GO:0005509">
    <property type="term" value="F:calcium ion binding"/>
    <property type="evidence" value="ECO:0007669"/>
    <property type="project" value="InterPro"/>
</dbReference>
<dbReference type="AlphaFoldDB" id="A0A2W5NKN1"/>
<dbReference type="InterPro" id="IPR001343">
    <property type="entry name" value="Hemolysn_Ca-bd"/>
</dbReference>
<keyword evidence="6" id="KW-0378">Hydrolase</keyword>
<evidence type="ECO:0000256" key="6">
    <source>
        <dbReference type="ARBA" id="ARBA00022801"/>
    </source>
</evidence>
<comment type="cofactor">
    <cofactor evidence="1">
        <name>Ca(2+)</name>
        <dbReference type="ChEBI" id="CHEBI:29108"/>
    </cofactor>
</comment>
<dbReference type="PRINTS" id="PR00313">
    <property type="entry name" value="CABNDNGRPT"/>
</dbReference>
<evidence type="ECO:0000256" key="1">
    <source>
        <dbReference type="ARBA" id="ARBA00001913"/>
    </source>
</evidence>
<dbReference type="GO" id="GO:0008484">
    <property type="term" value="F:sulfuric ester hydrolase activity"/>
    <property type="evidence" value="ECO:0007669"/>
    <property type="project" value="TreeGrafter"/>
</dbReference>
<dbReference type="InterPro" id="IPR017850">
    <property type="entry name" value="Alkaline_phosphatase_core_sf"/>
</dbReference>
<protein>
    <submittedName>
        <fullName evidence="9">Uncharacterized protein</fullName>
    </submittedName>
</protein>
<dbReference type="Pfam" id="PF08548">
    <property type="entry name" value="Peptidase_M10_C"/>
    <property type="match status" value="1"/>
</dbReference>
<dbReference type="InterPro" id="IPR011049">
    <property type="entry name" value="Serralysin-like_metalloprot_C"/>
</dbReference>
<evidence type="ECO:0000256" key="5">
    <source>
        <dbReference type="ARBA" id="ARBA00022737"/>
    </source>
</evidence>
<accession>A0A2W5NKN1</accession>
<keyword evidence="5" id="KW-0677">Repeat</keyword>
<comment type="caution">
    <text evidence="9">The sequence shown here is derived from an EMBL/GenBank/DDBJ whole genome shotgun (WGS) entry which is preliminary data.</text>
</comment>
<keyword evidence="3" id="KW-0964">Secreted</keyword>
<dbReference type="SUPFAM" id="SSF53649">
    <property type="entry name" value="Alkaline phosphatase-like"/>
    <property type="match status" value="1"/>
</dbReference>
<evidence type="ECO:0000259" key="7">
    <source>
        <dbReference type="Pfam" id="PF00884"/>
    </source>
</evidence>
<keyword evidence="4" id="KW-0479">Metal-binding</keyword>
<dbReference type="PANTHER" id="PTHR45953:SF1">
    <property type="entry name" value="IDURONATE 2-SULFATASE"/>
    <property type="match status" value="1"/>
</dbReference>
<dbReference type="Pfam" id="PF00353">
    <property type="entry name" value="HemolysinCabind"/>
    <property type="match status" value="3"/>
</dbReference>
<gene>
    <name evidence="9" type="ORF">DI556_04405</name>
</gene>